<dbReference type="EMBL" id="KQ418310">
    <property type="protein sequence ID" value="KOF87836.1"/>
    <property type="molecule type" value="Genomic_DNA"/>
</dbReference>
<name>A0A0L8HF13_OCTBM</name>
<accession>A0A0L8HF13</accession>
<sequence>MLHTVTLLVNRTTTPGRCLFYCTTHTHTHIWRERERHTKTGVYTCPHRELEWYAQRQVDKCL</sequence>
<evidence type="ECO:0000313" key="1">
    <source>
        <dbReference type="EMBL" id="KOF87836.1"/>
    </source>
</evidence>
<proteinExistence type="predicted"/>
<gene>
    <name evidence="1" type="ORF">OCBIM_22016014mg</name>
</gene>
<protein>
    <submittedName>
        <fullName evidence="1">Uncharacterized protein</fullName>
    </submittedName>
</protein>
<dbReference type="AlphaFoldDB" id="A0A0L8HF13"/>
<reference evidence="1" key="1">
    <citation type="submission" date="2015-07" db="EMBL/GenBank/DDBJ databases">
        <title>MeaNS - Measles Nucleotide Surveillance Program.</title>
        <authorList>
            <person name="Tran T."/>
            <person name="Druce J."/>
        </authorList>
    </citation>
    <scope>NUCLEOTIDE SEQUENCE</scope>
    <source>
        <strain evidence="1">UCB-OBI-ISO-001</strain>
        <tissue evidence="1">Gonad</tissue>
    </source>
</reference>
<organism evidence="1">
    <name type="scientific">Octopus bimaculoides</name>
    <name type="common">California two-spotted octopus</name>
    <dbReference type="NCBI Taxonomy" id="37653"/>
    <lineage>
        <taxon>Eukaryota</taxon>
        <taxon>Metazoa</taxon>
        <taxon>Spiralia</taxon>
        <taxon>Lophotrochozoa</taxon>
        <taxon>Mollusca</taxon>
        <taxon>Cephalopoda</taxon>
        <taxon>Coleoidea</taxon>
        <taxon>Octopodiformes</taxon>
        <taxon>Octopoda</taxon>
        <taxon>Incirrata</taxon>
        <taxon>Octopodidae</taxon>
        <taxon>Octopus</taxon>
    </lineage>
</organism>